<gene>
    <name evidence="3" type="ORF">LZG35_11265</name>
</gene>
<name>A0A9Q3W7F6_9GAMM</name>
<dbReference type="Pfam" id="PF13539">
    <property type="entry name" value="Peptidase_M15_4"/>
    <property type="match status" value="1"/>
</dbReference>
<keyword evidence="1" id="KW-0812">Transmembrane</keyword>
<feature type="transmembrane region" description="Helical" evidence="1">
    <location>
        <begin position="44"/>
        <end position="68"/>
    </location>
</feature>
<dbReference type="SUPFAM" id="SSF55166">
    <property type="entry name" value="Hedgehog/DD-peptidase"/>
    <property type="match status" value="1"/>
</dbReference>
<reference evidence="3" key="1">
    <citation type="submission" date="2022-01" db="EMBL/GenBank/DDBJ databases">
        <authorList>
            <person name="Karlyshev A.V."/>
            <person name="Jaspars M."/>
        </authorList>
    </citation>
    <scope>NUCLEOTIDE SEQUENCE</scope>
    <source>
        <strain evidence="3">AGSA3-2</strain>
    </source>
</reference>
<feature type="transmembrane region" description="Helical" evidence="1">
    <location>
        <begin position="6"/>
        <end position="23"/>
    </location>
</feature>
<evidence type="ECO:0000256" key="1">
    <source>
        <dbReference type="SAM" id="Phobius"/>
    </source>
</evidence>
<dbReference type="Proteomes" id="UP001107961">
    <property type="component" value="Unassembled WGS sequence"/>
</dbReference>
<keyword evidence="4" id="KW-1185">Reference proteome</keyword>
<dbReference type="RefSeq" id="WP_208611079.1">
    <property type="nucleotide sequence ID" value="NZ_CP012331.1"/>
</dbReference>
<dbReference type="KEGG" id="axe:P40_10485"/>
<dbReference type="GO" id="GO:0008233">
    <property type="term" value="F:peptidase activity"/>
    <property type="evidence" value="ECO:0007669"/>
    <property type="project" value="InterPro"/>
</dbReference>
<feature type="domain" description="Peptidase M15C" evidence="2">
    <location>
        <begin position="181"/>
        <end position="241"/>
    </location>
</feature>
<evidence type="ECO:0000313" key="4">
    <source>
        <dbReference type="Proteomes" id="UP001107961"/>
    </source>
</evidence>
<sequence>MFLIVALITLFLLLCLGLGWWMLPERRRVTVSAPRRRWRLPRCVRRHGVLAVVAALVLVVPPLLVVSLRQNVELKPFRSTDLAESHSMIAELLRGERLVPPPPPPPEVFTNAEMRRFHPEVISADRRWDKVDGALRQRVLAIYRVMKQQYGVEMVLVEGFRDAERQKKLMGKGASLAGAWRSCHQYGLAVDSAPLKDGMLQWDMEDPWTRRAYFLYGELAKEAGLAWGGDWTNLKDYVHVESRDRCLAARRARQARLDAQGGS</sequence>
<dbReference type="EMBL" id="JAJVKT010000012">
    <property type="protein sequence ID" value="MCE7509217.1"/>
    <property type="molecule type" value="Genomic_DNA"/>
</dbReference>
<proteinExistence type="predicted"/>
<keyword evidence="1" id="KW-1133">Transmembrane helix</keyword>
<dbReference type="InterPro" id="IPR039561">
    <property type="entry name" value="Peptidase_M15C"/>
</dbReference>
<accession>A0A9Q3W7F6</accession>
<dbReference type="CDD" id="cd14845">
    <property type="entry name" value="L-Ala-D-Glu_peptidase_like"/>
    <property type="match status" value="1"/>
</dbReference>
<dbReference type="AlphaFoldDB" id="A0A9Q3W7F6"/>
<comment type="caution">
    <text evidence="3">The sequence shown here is derived from an EMBL/GenBank/DDBJ whole genome shotgun (WGS) entry which is preliminary data.</text>
</comment>
<keyword evidence="1" id="KW-0472">Membrane</keyword>
<dbReference type="InterPro" id="IPR009045">
    <property type="entry name" value="Zn_M74/Hedgehog-like"/>
</dbReference>
<evidence type="ECO:0000313" key="3">
    <source>
        <dbReference type="EMBL" id="MCE7509217.1"/>
    </source>
</evidence>
<dbReference type="Gene3D" id="3.30.1380.10">
    <property type="match status" value="1"/>
</dbReference>
<protein>
    <submittedName>
        <fullName evidence="3">M15 family metallopeptidase</fullName>
    </submittedName>
</protein>
<evidence type="ECO:0000259" key="2">
    <source>
        <dbReference type="Pfam" id="PF13539"/>
    </source>
</evidence>
<organism evidence="3 4">
    <name type="scientific">Alloalcanivorax xenomutans</name>
    <dbReference type="NCBI Taxonomy" id="1094342"/>
    <lineage>
        <taxon>Bacteria</taxon>
        <taxon>Pseudomonadati</taxon>
        <taxon>Pseudomonadota</taxon>
        <taxon>Gammaproteobacteria</taxon>
        <taxon>Oceanospirillales</taxon>
        <taxon>Alcanivoracaceae</taxon>
        <taxon>Alloalcanivorax</taxon>
    </lineage>
</organism>